<dbReference type="PANTHER" id="PTHR22600">
    <property type="entry name" value="BETA-HEXOSAMINIDASE"/>
    <property type="match status" value="1"/>
</dbReference>
<feature type="domain" description="Glycoside hydrolase family 20 catalytic" evidence="7">
    <location>
        <begin position="212"/>
        <end position="343"/>
    </location>
</feature>
<dbReference type="PANTHER" id="PTHR22600:SF57">
    <property type="entry name" value="BETA-N-ACETYLHEXOSAMINIDASE"/>
    <property type="match status" value="1"/>
</dbReference>
<evidence type="ECO:0000313" key="9">
    <source>
        <dbReference type="EMBL" id="MBE1609159.1"/>
    </source>
</evidence>
<dbReference type="Pfam" id="PF02838">
    <property type="entry name" value="Glyco_hydro_20b"/>
    <property type="match status" value="1"/>
</dbReference>
<dbReference type="InterPro" id="IPR017853">
    <property type="entry name" value="GH"/>
</dbReference>
<dbReference type="GO" id="GO:0005975">
    <property type="term" value="P:carbohydrate metabolic process"/>
    <property type="evidence" value="ECO:0007669"/>
    <property type="project" value="InterPro"/>
</dbReference>
<dbReference type="Proteomes" id="UP000638648">
    <property type="component" value="Unassembled WGS sequence"/>
</dbReference>
<dbReference type="RefSeq" id="WP_192752781.1">
    <property type="nucleotide sequence ID" value="NZ_BAABJL010000142.1"/>
</dbReference>
<dbReference type="Pfam" id="PF00728">
    <property type="entry name" value="Glyco_hydro_20"/>
    <property type="match status" value="1"/>
</dbReference>
<evidence type="ECO:0000313" key="10">
    <source>
        <dbReference type="Proteomes" id="UP000638648"/>
    </source>
</evidence>
<feature type="region of interest" description="Disordered" evidence="6">
    <location>
        <begin position="522"/>
        <end position="556"/>
    </location>
</feature>
<evidence type="ECO:0000256" key="6">
    <source>
        <dbReference type="SAM" id="MobiDB-lite"/>
    </source>
</evidence>
<evidence type="ECO:0000256" key="2">
    <source>
        <dbReference type="ARBA" id="ARBA00006285"/>
    </source>
</evidence>
<dbReference type="EMBL" id="JADBEM010000001">
    <property type="protein sequence ID" value="MBE1609159.1"/>
    <property type="molecule type" value="Genomic_DNA"/>
</dbReference>
<comment type="catalytic activity">
    <reaction evidence="1">
        <text>Hydrolysis of terminal non-reducing N-acetyl-D-hexosamine residues in N-acetyl-beta-D-hexosaminides.</text>
        <dbReference type="EC" id="3.2.1.52"/>
    </reaction>
</comment>
<keyword evidence="4" id="KW-0378">Hydrolase</keyword>
<dbReference type="GO" id="GO:0016020">
    <property type="term" value="C:membrane"/>
    <property type="evidence" value="ECO:0007669"/>
    <property type="project" value="TreeGrafter"/>
</dbReference>
<dbReference type="SUPFAM" id="SSF55545">
    <property type="entry name" value="beta-N-acetylhexosaminidase-like domain"/>
    <property type="match status" value="1"/>
</dbReference>
<dbReference type="GO" id="GO:0030203">
    <property type="term" value="P:glycosaminoglycan metabolic process"/>
    <property type="evidence" value="ECO:0007669"/>
    <property type="project" value="TreeGrafter"/>
</dbReference>
<accession>A0A927MZ02</accession>
<dbReference type="EC" id="3.2.1.52" evidence="3"/>
<sequence>MCSRTGSQLGARGYHVLPEPQRVELTGTDVEFDANWQVTTEGSLTVDDDLVEVLRECLDERHCLTVGTRDCGSRGPAIVLVLEPRRTVVEEATDRDTLGLAAQSYELQATGDLVRVSAPERAGLFYGIVTLVQLIRSDQGRLWLPEGVITDWPDVGRRHLFWDNSEHLDRLETLKAAVRKAAMYKVNGVVLKLDSHFVYESAPALADPNALMPAELQELTDYAQRYHVQLIPYIDAPGHLAWLLKHPEYRNLREFADCNYELCTTDPGSYRLLEGLFDDLLSSNQGVEHFVLSTDEPYYIGLGRSRARAAELGSVGKLEAEFVRRAAGYLRDRGRTVQIWGEYPIEREDIPSLPPYLINGVANGPKYDPVYARNGIRQFLYVSTQAELQNFPDYYPADPADLINPVGSNCSVAKLHEELSFHPARRQDNVVGVFVAAWADAGLHPETFWLGFVCGAAWAWHPGCPEPGDAVERFGRLFYGDGVRDTAAVYELMSVQAQFFESSWDRCDSTARTPIFGGPYEIYDSPRPAKDQSVPLPDLPDRTLSRGSRWRRTNLR</sequence>
<evidence type="ECO:0000259" key="8">
    <source>
        <dbReference type="Pfam" id="PF02838"/>
    </source>
</evidence>
<proteinExistence type="inferred from homology"/>
<evidence type="ECO:0000259" key="7">
    <source>
        <dbReference type="Pfam" id="PF00728"/>
    </source>
</evidence>
<dbReference type="InterPro" id="IPR015883">
    <property type="entry name" value="Glyco_hydro_20_cat"/>
</dbReference>
<dbReference type="InterPro" id="IPR015882">
    <property type="entry name" value="HEX_bac_N"/>
</dbReference>
<evidence type="ECO:0000256" key="4">
    <source>
        <dbReference type="ARBA" id="ARBA00022801"/>
    </source>
</evidence>
<reference evidence="9" key="1">
    <citation type="submission" date="2020-10" db="EMBL/GenBank/DDBJ databases">
        <title>Sequencing the genomes of 1000 actinobacteria strains.</title>
        <authorList>
            <person name="Klenk H.-P."/>
        </authorList>
    </citation>
    <scope>NUCLEOTIDE SEQUENCE</scope>
    <source>
        <strain evidence="9">DSM 45354</strain>
    </source>
</reference>
<dbReference type="Gene3D" id="3.30.379.10">
    <property type="entry name" value="Chitobiase/beta-hexosaminidase domain 2-like"/>
    <property type="match status" value="1"/>
</dbReference>
<dbReference type="AlphaFoldDB" id="A0A927MZ02"/>
<keyword evidence="10" id="KW-1185">Reference proteome</keyword>
<dbReference type="InterPro" id="IPR029018">
    <property type="entry name" value="Hex-like_dom2"/>
</dbReference>
<dbReference type="PRINTS" id="PR00738">
    <property type="entry name" value="GLHYDRLASE20"/>
</dbReference>
<dbReference type="Gene3D" id="3.20.20.80">
    <property type="entry name" value="Glycosidases"/>
    <property type="match status" value="1"/>
</dbReference>
<feature type="domain" description="Beta-hexosaminidase bacterial type N-terminal" evidence="8">
    <location>
        <begin position="14"/>
        <end position="152"/>
    </location>
</feature>
<dbReference type="SUPFAM" id="SSF51445">
    <property type="entry name" value="(Trans)glycosidases"/>
    <property type="match status" value="1"/>
</dbReference>
<organism evidence="9 10">
    <name type="scientific">Actinopolymorpha pittospori</name>
    <dbReference type="NCBI Taxonomy" id="648752"/>
    <lineage>
        <taxon>Bacteria</taxon>
        <taxon>Bacillati</taxon>
        <taxon>Actinomycetota</taxon>
        <taxon>Actinomycetes</taxon>
        <taxon>Propionibacteriales</taxon>
        <taxon>Actinopolymorphaceae</taxon>
        <taxon>Actinopolymorpha</taxon>
    </lineage>
</organism>
<dbReference type="InterPro" id="IPR025705">
    <property type="entry name" value="Beta_hexosaminidase_sua/sub"/>
</dbReference>
<evidence type="ECO:0000256" key="3">
    <source>
        <dbReference type="ARBA" id="ARBA00012663"/>
    </source>
</evidence>
<dbReference type="GO" id="GO:0004563">
    <property type="term" value="F:beta-N-acetylhexosaminidase activity"/>
    <property type="evidence" value="ECO:0007669"/>
    <property type="project" value="UniProtKB-EC"/>
</dbReference>
<keyword evidence="5" id="KW-0326">Glycosidase</keyword>
<name>A0A927MZ02_9ACTN</name>
<evidence type="ECO:0000256" key="5">
    <source>
        <dbReference type="ARBA" id="ARBA00023295"/>
    </source>
</evidence>
<comment type="caution">
    <text evidence="9">The sequence shown here is derived from an EMBL/GenBank/DDBJ whole genome shotgun (WGS) entry which is preliminary data.</text>
</comment>
<evidence type="ECO:0000256" key="1">
    <source>
        <dbReference type="ARBA" id="ARBA00001231"/>
    </source>
</evidence>
<gene>
    <name evidence="9" type="ORF">HEB94_006007</name>
</gene>
<comment type="similarity">
    <text evidence="2">Belongs to the glycosyl hydrolase 20 family.</text>
</comment>
<protein>
    <recommendedName>
        <fullName evidence="3">beta-N-acetylhexosaminidase</fullName>
        <ecNumber evidence="3">3.2.1.52</ecNumber>
    </recommendedName>
</protein>